<dbReference type="SUPFAM" id="SSF52777">
    <property type="entry name" value="CoA-dependent acyltransferases"/>
    <property type="match status" value="1"/>
</dbReference>
<sequence length="233" mass="26516">MSNQKKALLTDSEMQIIDMEIWERTEHFNFFQSIKSNNYGMTVQQDVTALCNFRKKINGNGCKRRFSDILYYFATRAANAIPELRTRIVDGKPVLFDVVHPSFTYVPKGRNLHANVLARYAEKFSEQTAYFDAARENSDQSPTLMPEGGDKQNLIYFSIVAGVAFTSTTTPWGDCSYDSVPRILFGEMTKTESGKASLPIAIELLHCLADGKHIAEFFKLFNEMCMEPEKYLV</sequence>
<gene>
    <name evidence="1" type="ORF">DESAM_21941</name>
</gene>
<dbReference type="SMART" id="SM01059">
    <property type="entry name" value="CAT"/>
    <property type="match status" value="1"/>
</dbReference>
<evidence type="ECO:0000313" key="2">
    <source>
        <dbReference type="Proteomes" id="UP000010808"/>
    </source>
</evidence>
<dbReference type="PATRIC" id="fig|1121451.3.peg.2173"/>
<dbReference type="AlphaFoldDB" id="L0RBT0"/>
<dbReference type="HOGENOM" id="CLU_093121_0_0_7"/>
<accession>L0RBT0</accession>
<protein>
    <submittedName>
        <fullName evidence="1">Chloramphenicol acetyltransferase</fullName>
    </submittedName>
</protein>
<dbReference type="Proteomes" id="UP000010808">
    <property type="component" value="Chromosome"/>
</dbReference>
<dbReference type="InterPro" id="IPR001707">
    <property type="entry name" value="Cmp_AcTrfase"/>
</dbReference>
<dbReference type="InterPro" id="IPR023213">
    <property type="entry name" value="CAT-like_dom_sf"/>
</dbReference>
<dbReference type="PANTHER" id="PTHR38474">
    <property type="entry name" value="SLR0299 PROTEIN"/>
    <property type="match status" value="1"/>
</dbReference>
<reference evidence="1 2" key="1">
    <citation type="submission" date="2012-10" db="EMBL/GenBank/DDBJ databases">
        <authorList>
            <person name="Genoscope - CEA"/>
        </authorList>
    </citation>
    <scope>NUCLEOTIDE SEQUENCE [LARGE SCALE GENOMIC DNA]</scope>
    <source>
        <strain evidence="2">AM13 / DSM 14728</strain>
    </source>
</reference>
<keyword evidence="2" id="KW-1185">Reference proteome</keyword>
<dbReference type="Pfam" id="PF00302">
    <property type="entry name" value="CAT"/>
    <property type="match status" value="1"/>
</dbReference>
<dbReference type="Gene3D" id="3.30.559.10">
    <property type="entry name" value="Chloramphenicol acetyltransferase-like domain"/>
    <property type="match status" value="1"/>
</dbReference>
<dbReference type="RefSeq" id="WP_015336815.1">
    <property type="nucleotide sequence ID" value="NC_020055.1"/>
</dbReference>
<proteinExistence type="predicted"/>
<dbReference type="GO" id="GO:0008811">
    <property type="term" value="F:chloramphenicol O-acetyltransferase activity"/>
    <property type="evidence" value="ECO:0007669"/>
    <property type="project" value="InterPro"/>
</dbReference>
<organism evidence="1 2">
    <name type="scientific">Maridesulfovibrio hydrothermalis AM13 = DSM 14728</name>
    <dbReference type="NCBI Taxonomy" id="1121451"/>
    <lineage>
        <taxon>Bacteria</taxon>
        <taxon>Pseudomonadati</taxon>
        <taxon>Thermodesulfobacteriota</taxon>
        <taxon>Desulfovibrionia</taxon>
        <taxon>Desulfovibrionales</taxon>
        <taxon>Desulfovibrionaceae</taxon>
        <taxon>Maridesulfovibrio</taxon>
    </lineage>
</organism>
<dbReference type="EMBL" id="FO203522">
    <property type="protein sequence ID" value="CCO24214.1"/>
    <property type="molecule type" value="Genomic_DNA"/>
</dbReference>
<dbReference type="STRING" id="1121451.DESAM_21941"/>
<dbReference type="OrthoDB" id="9801766at2"/>
<dbReference type="PANTHER" id="PTHR38474:SF1">
    <property type="entry name" value="SLR0299 PROTEIN"/>
    <property type="match status" value="1"/>
</dbReference>
<name>L0RBT0_9BACT</name>
<evidence type="ECO:0000313" key="1">
    <source>
        <dbReference type="EMBL" id="CCO24214.1"/>
    </source>
</evidence>
<keyword evidence="1" id="KW-0808">Transferase</keyword>
<dbReference type="KEGG" id="dhy:DESAM_21941"/>
<dbReference type="eggNOG" id="COG4845">
    <property type="taxonomic scope" value="Bacteria"/>
</dbReference>